<evidence type="ECO:0000256" key="1">
    <source>
        <dbReference type="ARBA" id="ARBA00022670"/>
    </source>
</evidence>
<comment type="similarity">
    <text evidence="6">Belongs to the peptidase M3 family.</text>
</comment>
<dbReference type="CDD" id="cd09608">
    <property type="entry name" value="M3B_PepF"/>
    <property type="match status" value="1"/>
</dbReference>
<dbReference type="GO" id="GO:0006518">
    <property type="term" value="P:peptide metabolic process"/>
    <property type="evidence" value="ECO:0007669"/>
    <property type="project" value="TreeGrafter"/>
</dbReference>
<dbReference type="EMBL" id="WNZZ01000004">
    <property type="protein sequence ID" value="MUG22323.1"/>
    <property type="molecule type" value="Genomic_DNA"/>
</dbReference>
<reference evidence="9 10" key="1">
    <citation type="submission" date="2019-11" db="EMBL/GenBank/DDBJ databases">
        <title>Draft genome sequences of five Paenibacillus species of dairy origin.</title>
        <authorList>
            <person name="Olajide A.M."/>
            <person name="Chen S."/>
            <person name="Lapointe G."/>
        </authorList>
    </citation>
    <scope>NUCLEOTIDE SEQUENCE [LARGE SCALE GENOMIC DNA]</scope>
    <source>
        <strain evidence="9 10">3CT49</strain>
    </source>
</reference>
<evidence type="ECO:0000256" key="3">
    <source>
        <dbReference type="ARBA" id="ARBA00022801"/>
    </source>
</evidence>
<proteinExistence type="inferred from homology"/>
<dbReference type="Pfam" id="PF08439">
    <property type="entry name" value="Peptidase_M3_N"/>
    <property type="match status" value="1"/>
</dbReference>
<comment type="cofactor">
    <cofactor evidence="6">
        <name>Zn(2+)</name>
        <dbReference type="ChEBI" id="CHEBI:29105"/>
    </cofactor>
    <text evidence="6">Binds 1 zinc ion.</text>
</comment>
<feature type="domain" description="Oligopeptidase F N-terminal" evidence="8">
    <location>
        <begin position="114"/>
        <end position="174"/>
    </location>
</feature>
<dbReference type="GO" id="GO:0006508">
    <property type="term" value="P:proteolysis"/>
    <property type="evidence" value="ECO:0007669"/>
    <property type="project" value="UniProtKB-KW"/>
</dbReference>
<name>A0A6N8EU62_PAEMA</name>
<dbReference type="InterPro" id="IPR013647">
    <property type="entry name" value="OligopepF_N_dom"/>
</dbReference>
<dbReference type="PANTHER" id="PTHR11804">
    <property type="entry name" value="PROTEASE M3 THIMET OLIGOPEPTIDASE-RELATED"/>
    <property type="match status" value="1"/>
</dbReference>
<dbReference type="PANTHER" id="PTHR11804:SF84">
    <property type="entry name" value="SACCHAROLYSIN"/>
    <property type="match status" value="1"/>
</dbReference>
<feature type="domain" description="Peptidase M3A/M3B catalytic" evidence="7">
    <location>
        <begin position="201"/>
        <end position="571"/>
    </location>
</feature>
<dbReference type="GO" id="GO:0004222">
    <property type="term" value="F:metalloendopeptidase activity"/>
    <property type="evidence" value="ECO:0007669"/>
    <property type="project" value="InterPro"/>
</dbReference>
<dbReference type="AlphaFoldDB" id="A0A6N8EU62"/>
<dbReference type="Gene3D" id="1.10.287.830">
    <property type="entry name" value="putative peptidase helix hairpin domain like"/>
    <property type="match status" value="1"/>
</dbReference>
<evidence type="ECO:0000256" key="4">
    <source>
        <dbReference type="ARBA" id="ARBA00022833"/>
    </source>
</evidence>
<dbReference type="GO" id="GO:0046872">
    <property type="term" value="F:metal ion binding"/>
    <property type="evidence" value="ECO:0007669"/>
    <property type="project" value="UniProtKB-UniRule"/>
</dbReference>
<protein>
    <recommendedName>
        <fullName evidence="11">Oligoendopeptidase F</fullName>
    </recommendedName>
</protein>
<keyword evidence="4 6" id="KW-0862">Zinc</keyword>
<dbReference type="InterPro" id="IPR042088">
    <property type="entry name" value="OligoPept_F_C"/>
</dbReference>
<dbReference type="Pfam" id="PF01432">
    <property type="entry name" value="Peptidase_M3"/>
    <property type="match status" value="1"/>
</dbReference>
<dbReference type="InterPro" id="IPR045090">
    <property type="entry name" value="Pept_M3A_M3B"/>
</dbReference>
<evidence type="ECO:0000256" key="6">
    <source>
        <dbReference type="RuleBase" id="RU003435"/>
    </source>
</evidence>
<dbReference type="Gene3D" id="1.20.140.70">
    <property type="entry name" value="Oligopeptidase f, N-terminal domain"/>
    <property type="match status" value="1"/>
</dbReference>
<evidence type="ECO:0000259" key="8">
    <source>
        <dbReference type="Pfam" id="PF08439"/>
    </source>
</evidence>
<evidence type="ECO:0000256" key="5">
    <source>
        <dbReference type="ARBA" id="ARBA00023049"/>
    </source>
</evidence>
<evidence type="ECO:0000256" key="2">
    <source>
        <dbReference type="ARBA" id="ARBA00022723"/>
    </source>
</evidence>
<dbReference type="Gene3D" id="1.10.1370.20">
    <property type="entry name" value="Oligoendopeptidase f, C-terminal domain"/>
    <property type="match status" value="1"/>
</dbReference>
<evidence type="ECO:0000313" key="9">
    <source>
        <dbReference type="EMBL" id="MUG22323.1"/>
    </source>
</evidence>
<evidence type="ECO:0000313" key="10">
    <source>
        <dbReference type="Proteomes" id="UP000442469"/>
    </source>
</evidence>
<dbReference type="InterPro" id="IPR001567">
    <property type="entry name" value="Pept_M3A_M3B_dom"/>
</dbReference>
<accession>A0A6N8EU62</accession>
<keyword evidence="5 6" id="KW-0482">Metalloprotease</keyword>
<dbReference type="SUPFAM" id="SSF55486">
    <property type="entry name" value="Metalloproteases ('zincins'), catalytic domain"/>
    <property type="match status" value="1"/>
</dbReference>
<evidence type="ECO:0000259" key="7">
    <source>
        <dbReference type="Pfam" id="PF01432"/>
    </source>
</evidence>
<evidence type="ECO:0008006" key="11">
    <source>
        <dbReference type="Google" id="ProtNLM"/>
    </source>
</evidence>
<sequence>MHRMKQATLSPIVYHWDLSPLYKNRGAWSEDLAEVKQLAQKLFHFRGISTLTVAALESALQLQSRIFMLLDKLYIYPKLRLDLDYQDEEARQMCDMASHASRRILSDIAFLADELRSLDESLLTKTSADSLANYRRLLQEFKRFGPHMLDADQEDILAQLHQITGHVYQTYRILREQETVYPDITDASGENIVLLDNNYPLLMEHPDRNVRKQAYYGVMSALHQKRETFASLLKTYALQLSLNAGFRRHESSFAAALFEEEIHPEIYGYLINAVHLHLNTLHHYINLRKKLLGVTQLGSYDLLAPLPAQSEPVVGVQEGLALIESSLAPLGEEYYDYLAYLIGVNCIDFYPDSRKTDGAYTWNVYDVYPYILLNYNNNTDSLFGLVHELGHAVHYMFTNRHQPYIYADCPVFLSEIVSNVNECLLIRHLLEHAEDSSSRLYYLSYYIEMFRSTVFRQSLLAEFEHFIYSTLDAEQPLNASLLCETYKSLTRSYYGDGLLVEDLQGSEWIRASHLYKNFYMFKYPVGYLIALQIVQNIHEQGARYAEKYTRMLKAGNAAPAVDLLRTIDIDVDDPNLYGSGLRIFESLITNLEEACYA</sequence>
<gene>
    <name evidence="9" type="ORF">GNQ08_07820</name>
</gene>
<organism evidence="9 10">
    <name type="scientific">Paenibacillus macerans</name>
    <name type="common">Bacillus macerans</name>
    <dbReference type="NCBI Taxonomy" id="44252"/>
    <lineage>
        <taxon>Bacteria</taxon>
        <taxon>Bacillati</taxon>
        <taxon>Bacillota</taxon>
        <taxon>Bacilli</taxon>
        <taxon>Bacillales</taxon>
        <taxon>Paenibacillaceae</taxon>
        <taxon>Paenibacillus</taxon>
    </lineage>
</organism>
<keyword evidence="3 6" id="KW-0378">Hydrolase</keyword>
<comment type="caution">
    <text evidence="9">The sequence shown here is derived from an EMBL/GenBank/DDBJ whole genome shotgun (WGS) entry which is preliminary data.</text>
</comment>
<keyword evidence="2 6" id="KW-0479">Metal-binding</keyword>
<keyword evidence="1 6" id="KW-0645">Protease</keyword>
<dbReference type="Proteomes" id="UP000442469">
    <property type="component" value="Unassembled WGS sequence"/>
</dbReference>